<feature type="coiled-coil region" evidence="7">
    <location>
        <begin position="118"/>
        <end position="206"/>
    </location>
</feature>
<dbReference type="PANTHER" id="PTHR11070">
    <property type="entry name" value="UVRD / RECB / PCRA DNA HELICASE FAMILY MEMBER"/>
    <property type="match status" value="1"/>
</dbReference>
<dbReference type="GO" id="GO:0043138">
    <property type="term" value="F:3'-5' DNA helicase activity"/>
    <property type="evidence" value="ECO:0007669"/>
    <property type="project" value="TreeGrafter"/>
</dbReference>
<dbReference type="PANTHER" id="PTHR11070:SF2">
    <property type="entry name" value="ATP-DEPENDENT DNA HELICASE SRS2"/>
    <property type="match status" value="1"/>
</dbReference>
<dbReference type="RefSeq" id="WP_184744202.1">
    <property type="nucleotide sequence ID" value="NZ_JACHGJ010000001.1"/>
</dbReference>
<keyword evidence="1 6" id="KW-0547">Nucleotide-binding</keyword>
<sequence length="683" mass="79083">MNDEISRLISMAGADGAFFILAVRSYLEHHMRRHFPQFDDSWTITFSTNLYNYKRYLIEKNPGKHLVELSSFKGLMDMSSLVEDIYRDFATVSAEEVRAVTFNFLQFCRVAGIEDESLSRLKKNLSQWENRKSISEDLAELERVKEELSRLKRENDLLLEQYRELEELKTVKKYLESRLENLSREVEGEKKVREELAEKLKDVRGKLPAYDHVDRYLKNLLRVSLYSRTRMDYERNMTSLTEEQKDVLKSISLKNDFLVKGGAGTGKTLVLLEAMKQANDGVLAFASKKLLLLTYTNTLVKYDRYISGIMNMGEGEAEISTADRFLNRIFEEQYPNLAIDYTIVSRLCGKSEQDIFSDVKHLVLELEEFLWGYGITREEYIDRMIRRKGLKERLSAEQREKIWTIKEDLEKNMLKEGKISRAYSRLLLLEKKADSGFDHIFVDESQDLYPVELRLLKNLSSSSVILAGDTDQSIYGMGAPYSRAGITTPARTKILRTNFRNSLPIHNLAERFRSLVDESYDGSISPRAFREGPVPELYLSDDTEELYNMLVDKVRIFVNTIEYDRENISILAPGGRFLEKIAAKLKEEGIDSVNIKDPDFDFHNRGSIRLSPLHSSKGIDMPVVMLFIPVLFYNRELESGESEKLLRNLIYVSMTRAMENLNIFTKKSTDDPVISDLIELMEN</sequence>
<dbReference type="Proteomes" id="UP000587760">
    <property type="component" value="Unassembled WGS sequence"/>
</dbReference>
<dbReference type="InterPro" id="IPR000212">
    <property type="entry name" value="DNA_helicase_UvrD/REP"/>
</dbReference>
<feature type="binding site" evidence="6">
    <location>
        <begin position="261"/>
        <end position="268"/>
    </location>
    <ligand>
        <name>ATP</name>
        <dbReference type="ChEBI" id="CHEBI:30616"/>
    </ligand>
</feature>
<dbReference type="AlphaFoldDB" id="A0A841R9U2"/>
<evidence type="ECO:0000256" key="7">
    <source>
        <dbReference type="SAM" id="Coils"/>
    </source>
</evidence>
<proteinExistence type="predicted"/>
<evidence type="ECO:0000256" key="3">
    <source>
        <dbReference type="ARBA" id="ARBA00022806"/>
    </source>
</evidence>
<accession>A0A841R9U2</accession>
<keyword evidence="4 6" id="KW-0067">ATP-binding</keyword>
<dbReference type="SUPFAM" id="SSF52540">
    <property type="entry name" value="P-loop containing nucleoside triphosphate hydrolases"/>
    <property type="match status" value="1"/>
</dbReference>
<gene>
    <name evidence="9" type="ORF">HNR50_000855</name>
</gene>
<evidence type="ECO:0000313" key="9">
    <source>
        <dbReference type="EMBL" id="MBB6479222.1"/>
    </source>
</evidence>
<organism evidence="9 10">
    <name type="scientific">Spirochaeta isovalerica</name>
    <dbReference type="NCBI Taxonomy" id="150"/>
    <lineage>
        <taxon>Bacteria</taxon>
        <taxon>Pseudomonadati</taxon>
        <taxon>Spirochaetota</taxon>
        <taxon>Spirochaetia</taxon>
        <taxon>Spirochaetales</taxon>
        <taxon>Spirochaetaceae</taxon>
        <taxon>Spirochaeta</taxon>
    </lineage>
</organism>
<feature type="domain" description="UvrD-like helicase ATP-binding" evidence="8">
    <location>
        <begin position="240"/>
        <end position="515"/>
    </location>
</feature>
<keyword evidence="7" id="KW-0175">Coiled coil</keyword>
<evidence type="ECO:0000313" key="10">
    <source>
        <dbReference type="Proteomes" id="UP000587760"/>
    </source>
</evidence>
<dbReference type="Gene3D" id="3.40.50.300">
    <property type="entry name" value="P-loop containing nucleotide triphosphate hydrolases"/>
    <property type="match status" value="2"/>
</dbReference>
<keyword evidence="3 6" id="KW-0347">Helicase</keyword>
<reference evidence="9 10" key="1">
    <citation type="submission" date="2020-08" db="EMBL/GenBank/DDBJ databases">
        <title>Genomic Encyclopedia of Type Strains, Phase IV (KMG-IV): sequencing the most valuable type-strain genomes for metagenomic binning, comparative biology and taxonomic classification.</title>
        <authorList>
            <person name="Goeker M."/>
        </authorList>
    </citation>
    <scope>NUCLEOTIDE SEQUENCE [LARGE SCALE GENOMIC DNA]</scope>
    <source>
        <strain evidence="9 10">DSM 2461</strain>
    </source>
</reference>
<dbReference type="GO" id="GO:0016787">
    <property type="term" value="F:hydrolase activity"/>
    <property type="evidence" value="ECO:0007669"/>
    <property type="project" value="UniProtKB-UniRule"/>
</dbReference>
<evidence type="ECO:0000256" key="5">
    <source>
        <dbReference type="ARBA" id="ARBA00034923"/>
    </source>
</evidence>
<keyword evidence="2 6" id="KW-0378">Hydrolase</keyword>
<comment type="caution">
    <text evidence="9">The sequence shown here is derived from an EMBL/GenBank/DDBJ whole genome shotgun (WGS) entry which is preliminary data.</text>
</comment>
<evidence type="ECO:0000256" key="2">
    <source>
        <dbReference type="ARBA" id="ARBA00022801"/>
    </source>
</evidence>
<dbReference type="GO" id="GO:0003677">
    <property type="term" value="F:DNA binding"/>
    <property type="evidence" value="ECO:0007669"/>
    <property type="project" value="InterPro"/>
</dbReference>
<dbReference type="InterPro" id="IPR014016">
    <property type="entry name" value="UvrD-like_ATP-bd"/>
</dbReference>
<dbReference type="GO" id="GO:0005524">
    <property type="term" value="F:ATP binding"/>
    <property type="evidence" value="ECO:0007669"/>
    <property type="project" value="UniProtKB-UniRule"/>
</dbReference>
<keyword evidence="10" id="KW-1185">Reference proteome</keyword>
<evidence type="ECO:0000259" key="8">
    <source>
        <dbReference type="PROSITE" id="PS51198"/>
    </source>
</evidence>
<dbReference type="EMBL" id="JACHGJ010000001">
    <property type="protein sequence ID" value="MBB6479222.1"/>
    <property type="molecule type" value="Genomic_DNA"/>
</dbReference>
<evidence type="ECO:0000256" key="4">
    <source>
        <dbReference type="ARBA" id="ARBA00022840"/>
    </source>
</evidence>
<evidence type="ECO:0000256" key="6">
    <source>
        <dbReference type="PROSITE-ProRule" id="PRU00560"/>
    </source>
</evidence>
<name>A0A841R9U2_9SPIO</name>
<dbReference type="PROSITE" id="PS51198">
    <property type="entry name" value="UVRD_HELICASE_ATP_BIND"/>
    <property type="match status" value="1"/>
</dbReference>
<dbReference type="Pfam" id="PF00580">
    <property type="entry name" value="UvrD-helicase"/>
    <property type="match status" value="1"/>
</dbReference>
<evidence type="ECO:0000256" key="1">
    <source>
        <dbReference type="ARBA" id="ARBA00022741"/>
    </source>
</evidence>
<protein>
    <recommendedName>
        <fullName evidence="5">DNA 3'-5' helicase II</fullName>
    </recommendedName>
</protein>
<dbReference type="InterPro" id="IPR027417">
    <property type="entry name" value="P-loop_NTPase"/>
</dbReference>
<dbReference type="GO" id="GO:0000725">
    <property type="term" value="P:recombinational repair"/>
    <property type="evidence" value="ECO:0007669"/>
    <property type="project" value="TreeGrafter"/>
</dbReference>
<dbReference type="GO" id="GO:0005829">
    <property type="term" value="C:cytosol"/>
    <property type="evidence" value="ECO:0007669"/>
    <property type="project" value="TreeGrafter"/>
</dbReference>